<proteinExistence type="predicted"/>
<dbReference type="AlphaFoldDB" id="A0A1S8WUX8"/>
<accession>A0A1S8WUX8</accession>
<organism evidence="2 3">
    <name type="scientific">Opisthorchis viverrini</name>
    <name type="common">Southeast Asian liver fluke</name>
    <dbReference type="NCBI Taxonomy" id="6198"/>
    <lineage>
        <taxon>Eukaryota</taxon>
        <taxon>Metazoa</taxon>
        <taxon>Spiralia</taxon>
        <taxon>Lophotrochozoa</taxon>
        <taxon>Platyhelminthes</taxon>
        <taxon>Trematoda</taxon>
        <taxon>Digenea</taxon>
        <taxon>Opisthorchiida</taxon>
        <taxon>Opisthorchiata</taxon>
        <taxon>Opisthorchiidae</taxon>
        <taxon>Opisthorchis</taxon>
    </lineage>
</organism>
<evidence type="ECO:0000313" key="2">
    <source>
        <dbReference type="EMBL" id="OON18171.1"/>
    </source>
</evidence>
<dbReference type="EMBL" id="KV894460">
    <property type="protein sequence ID" value="OON18171.1"/>
    <property type="molecule type" value="Genomic_DNA"/>
</dbReference>
<evidence type="ECO:0000256" key="1">
    <source>
        <dbReference type="SAM" id="MobiDB-lite"/>
    </source>
</evidence>
<feature type="region of interest" description="Disordered" evidence="1">
    <location>
        <begin position="69"/>
        <end position="95"/>
    </location>
</feature>
<sequence>MEGSATWSWVDWRNKSGREQHNERIQGKLMVMKVWLDGISVELSTHPSCPNVVGTELSGSLLGMCPPLRVSRPKNGPRGQNVQNSSPSVGTQGGTRIAVYFPSTRRNVTRKWETKTKPYFIHRQAFRVDMYETCPSAAE</sequence>
<reference evidence="2 3" key="1">
    <citation type="submission" date="2015-03" db="EMBL/GenBank/DDBJ databases">
        <title>Draft genome of the nematode, Opisthorchis viverrini.</title>
        <authorList>
            <person name="Mitreva M."/>
        </authorList>
    </citation>
    <scope>NUCLEOTIDE SEQUENCE [LARGE SCALE GENOMIC DNA]</scope>
    <source>
        <strain evidence="2">Khon Kaen</strain>
    </source>
</reference>
<protein>
    <submittedName>
        <fullName evidence="2">Uncharacterized protein</fullName>
    </submittedName>
</protein>
<name>A0A1S8WUX8_OPIVI</name>
<gene>
    <name evidence="2" type="ORF">X801_05978</name>
</gene>
<feature type="compositionally biased region" description="Polar residues" evidence="1">
    <location>
        <begin position="78"/>
        <end position="90"/>
    </location>
</feature>
<dbReference type="Proteomes" id="UP000243686">
    <property type="component" value="Unassembled WGS sequence"/>
</dbReference>
<keyword evidence="3" id="KW-1185">Reference proteome</keyword>
<evidence type="ECO:0000313" key="3">
    <source>
        <dbReference type="Proteomes" id="UP000243686"/>
    </source>
</evidence>